<dbReference type="GO" id="GO:0016829">
    <property type="term" value="F:lyase activity"/>
    <property type="evidence" value="ECO:0007669"/>
    <property type="project" value="UniProtKB-KW"/>
</dbReference>
<reference evidence="4 5" key="1">
    <citation type="submission" date="2014-09" db="EMBL/GenBank/DDBJ databases">
        <authorList>
            <person name="Urmite Genomes Urmite Genomes"/>
        </authorList>
    </citation>
    <scope>NUCLEOTIDE SEQUENCE [LARGE SCALE GENOMIC DNA]</scope>
    <source>
        <strain evidence="4 5">ES2</strain>
    </source>
</reference>
<dbReference type="InterPro" id="IPR013341">
    <property type="entry name" value="Mandelate_racemase_N_dom"/>
</dbReference>
<dbReference type="InterPro" id="IPR029065">
    <property type="entry name" value="Enolase_C-like"/>
</dbReference>
<dbReference type="Gene3D" id="3.30.390.10">
    <property type="entry name" value="Enolase-like, N-terminal domain"/>
    <property type="match status" value="1"/>
</dbReference>
<dbReference type="InterPro" id="IPR013342">
    <property type="entry name" value="Mandelate_racemase_C"/>
</dbReference>
<evidence type="ECO:0000256" key="2">
    <source>
        <dbReference type="ARBA" id="ARBA00023239"/>
    </source>
</evidence>
<feature type="domain" description="Mandelate racemase/muconate lactonizing enzyme C-terminal" evidence="3">
    <location>
        <begin position="123"/>
        <end position="234"/>
    </location>
</feature>
<dbReference type="SUPFAM" id="SSF51604">
    <property type="entry name" value="Enolase C-terminal domain-like"/>
    <property type="match status" value="1"/>
</dbReference>
<evidence type="ECO:0000259" key="3">
    <source>
        <dbReference type="SMART" id="SM00922"/>
    </source>
</evidence>
<proteinExistence type="predicted"/>
<dbReference type="OrthoDB" id="9775391at2"/>
<dbReference type="STRING" id="1499687.BN1080_00398"/>
<dbReference type="RefSeq" id="WP_052650013.1">
    <property type="nucleotide sequence ID" value="NZ_CCXS01000001.1"/>
</dbReference>
<evidence type="ECO:0000313" key="5">
    <source>
        <dbReference type="Proteomes" id="UP000043699"/>
    </source>
</evidence>
<dbReference type="SUPFAM" id="SSF54826">
    <property type="entry name" value="Enolase N-terminal domain-like"/>
    <property type="match status" value="1"/>
</dbReference>
<dbReference type="InterPro" id="IPR029017">
    <property type="entry name" value="Enolase-like_N"/>
</dbReference>
<dbReference type="Gene3D" id="3.20.20.120">
    <property type="entry name" value="Enolase-like C-terminal domain"/>
    <property type="match status" value="1"/>
</dbReference>
<keyword evidence="2" id="KW-0456">Lyase</keyword>
<keyword evidence="1" id="KW-0479">Metal-binding</keyword>
<dbReference type="AlphaFoldDB" id="A0A098EI60"/>
<dbReference type="Pfam" id="PF02746">
    <property type="entry name" value="MR_MLE_N"/>
    <property type="match status" value="1"/>
</dbReference>
<organism evidence="4 5">
    <name type="scientific">Planococcus massiliensis</name>
    <dbReference type="NCBI Taxonomy" id="1499687"/>
    <lineage>
        <taxon>Bacteria</taxon>
        <taxon>Bacillati</taxon>
        <taxon>Bacillota</taxon>
        <taxon>Bacilli</taxon>
        <taxon>Bacillales</taxon>
        <taxon>Caryophanaceae</taxon>
        <taxon>Planococcus</taxon>
    </lineage>
</organism>
<protein>
    <submittedName>
        <fullName evidence="4">D-galactonate dehydratase</fullName>
    </submittedName>
</protein>
<dbReference type="InterPro" id="IPR034593">
    <property type="entry name" value="DgoD-like"/>
</dbReference>
<evidence type="ECO:0000313" key="4">
    <source>
        <dbReference type="EMBL" id="CEG21487.1"/>
    </source>
</evidence>
<dbReference type="PANTHER" id="PTHR48080:SF2">
    <property type="entry name" value="D-GALACTONATE DEHYDRATASE"/>
    <property type="match status" value="1"/>
</dbReference>
<sequence>MKITDVQVIGVNRFLYVKVFTDEGVTGIGESGAWGFLDASREVVNSFKDYLIGKDPLRIEHHWQYMYRCFHFRGAAIMGALSAIDVALWDIAGKWFGVPTYVLLGGKSREKIRTYYHVIGTTTEELVADCVKAKELGYNAVGHLSPFLDEPRGKPYFMPYAQMIEEAVERVRLIREAVGNEMDLCLELHRRLKPGEAVAFAHAVEKYHPFFLEDPTTPDNFDSMALIADKTNVPIATGERIHTIQEFEMLLSRNAMSYARPSLGVCGGITGAKKIAAIAEAHGVQIVPHNPLSPVSTAACIQIAAAVDNLAILELPDHSTLSATERFTSSETSTANQFKQSDIVTWVPEAKDGFIEVPERNGIGIDLIEGMEENYPYQRRDINTRLGIDGAVVDQ</sequence>
<keyword evidence="5" id="KW-1185">Reference proteome</keyword>
<dbReference type="InterPro" id="IPR036849">
    <property type="entry name" value="Enolase-like_C_sf"/>
</dbReference>
<name>A0A098EI60_9BACL</name>
<evidence type="ECO:0000256" key="1">
    <source>
        <dbReference type="ARBA" id="ARBA00022723"/>
    </source>
</evidence>
<dbReference type="Proteomes" id="UP000043699">
    <property type="component" value="Unassembled WGS sequence"/>
</dbReference>
<dbReference type="CDD" id="cd03316">
    <property type="entry name" value="MR_like"/>
    <property type="match status" value="1"/>
</dbReference>
<dbReference type="EMBL" id="CCXS01000001">
    <property type="protein sequence ID" value="CEG21487.1"/>
    <property type="molecule type" value="Genomic_DNA"/>
</dbReference>
<dbReference type="GO" id="GO:0046872">
    <property type="term" value="F:metal ion binding"/>
    <property type="evidence" value="ECO:0007669"/>
    <property type="project" value="UniProtKB-KW"/>
</dbReference>
<gene>
    <name evidence="4" type="primary">dgoD_1</name>
    <name evidence="4" type="ORF">BN1080_00398</name>
</gene>
<accession>A0A098EI60</accession>
<dbReference type="SMART" id="SM00922">
    <property type="entry name" value="MR_MLE"/>
    <property type="match status" value="1"/>
</dbReference>
<dbReference type="PANTHER" id="PTHR48080">
    <property type="entry name" value="D-GALACTONATE DEHYDRATASE-RELATED"/>
    <property type="match status" value="1"/>
</dbReference>
<dbReference type="Pfam" id="PF13378">
    <property type="entry name" value="MR_MLE_C"/>
    <property type="match status" value="1"/>
</dbReference>
<dbReference type="SFLD" id="SFLDS00001">
    <property type="entry name" value="Enolase"/>
    <property type="match status" value="1"/>
</dbReference>